<reference evidence="2 3" key="1">
    <citation type="submission" date="2020-07" db="EMBL/GenBank/DDBJ databases">
        <title>Complete Genome Sequence of an acetic acid bacterium, Acetobacter aceti JCM20276.</title>
        <authorList>
            <person name="Hirose Y."/>
            <person name="Mihara H."/>
        </authorList>
    </citation>
    <scope>NUCLEOTIDE SEQUENCE [LARGE SCALE GENOMIC DNA]</scope>
    <source>
        <strain evidence="2 3">JCM20276</strain>
    </source>
</reference>
<name>A0A6S6PIN3_ACEAC</name>
<evidence type="ECO:0008006" key="4">
    <source>
        <dbReference type="Google" id="ProtNLM"/>
    </source>
</evidence>
<feature type="transmembrane region" description="Helical" evidence="1">
    <location>
        <begin position="26"/>
        <end position="47"/>
    </location>
</feature>
<proteinExistence type="predicted"/>
<dbReference type="Proteomes" id="UP000515220">
    <property type="component" value="Chromosome"/>
</dbReference>
<feature type="transmembrane region" description="Helical" evidence="1">
    <location>
        <begin position="194"/>
        <end position="212"/>
    </location>
</feature>
<dbReference type="EMBL" id="AP023326">
    <property type="protein sequence ID" value="BCI66545.1"/>
    <property type="molecule type" value="Genomic_DNA"/>
</dbReference>
<feature type="transmembrane region" description="Helical" evidence="1">
    <location>
        <begin position="450"/>
        <end position="470"/>
    </location>
</feature>
<accession>A0A6S6PIN3</accession>
<evidence type="ECO:0000256" key="1">
    <source>
        <dbReference type="SAM" id="Phobius"/>
    </source>
</evidence>
<evidence type="ECO:0000313" key="2">
    <source>
        <dbReference type="EMBL" id="BCI66545.1"/>
    </source>
</evidence>
<feature type="transmembrane region" description="Helical" evidence="1">
    <location>
        <begin position="53"/>
        <end position="75"/>
    </location>
</feature>
<feature type="transmembrane region" description="Helical" evidence="1">
    <location>
        <begin position="392"/>
        <end position="413"/>
    </location>
</feature>
<feature type="transmembrane region" description="Helical" evidence="1">
    <location>
        <begin position="224"/>
        <end position="249"/>
    </location>
</feature>
<keyword evidence="1" id="KW-1133">Transmembrane helix</keyword>
<feature type="transmembrane region" description="Helical" evidence="1">
    <location>
        <begin position="568"/>
        <end position="590"/>
    </location>
</feature>
<protein>
    <recommendedName>
        <fullName evidence="4">NADH:quinone oxidoreductase/Mrp antiporter membrane subunit domain-containing protein</fullName>
    </recommendedName>
</protein>
<evidence type="ECO:0000313" key="3">
    <source>
        <dbReference type="Proteomes" id="UP000515220"/>
    </source>
</evidence>
<dbReference type="AlphaFoldDB" id="A0A6S6PIN3"/>
<keyword evidence="1" id="KW-0812">Transmembrane</keyword>
<sequence>MPVILASLLSATAERWIGLPPGQQRLACQTMWLVAALGALIVLPWSAGDARSVLPFFTLDPLGCLFLIVFAILGCCSERWIRPGGRLPLACAVACLAAFANDAAALMVTGCLALMLALPERQKASAGCLRVLLFAAACAPGVPHGAEWMAIAAALACAAGAGRRQPDFAVAPMLESGCGLLLLCRVLLRPDTVITPAMTATLIAGGMLLAFVRVASALTTKKGCVANVGLAGLPAALSITSIGLLLLAGASGSALTAHTAACTLALGLVTLWPVAIAFLRTGGLVAEGAGSDHLGRLGGLILFAPRLAGLFAITLLILTFLPPTSGFTILWLLVETALGLLPDGFAAALPSLAFLLALGVLVALTGLVALRLAALLLLGSARSPRMAACPDAIWPALVPISGALLFAVVAGFMPGGVLRLAEPVLQQLTGAPRVTSQPFFTLVAPDGLSSWMPVGVAALLLFIVLVIRLAQQQVLRSQTHAPVLKPEILPDIHVGETTPWLGGLTTRAPWLPFGEPLIWSGVDMAPSSLRSVLFLQGRRRIMSRFRMLRLGARGLHRLRQVLRKAAPFADHATAVVLVLVTLGISLSALLS</sequence>
<keyword evidence="1" id="KW-0472">Membrane</keyword>
<dbReference type="RefSeq" id="WP_099348117.1">
    <property type="nucleotide sequence ID" value="NZ_AP023326.1"/>
</dbReference>
<organism evidence="2 3">
    <name type="scientific">Acetobacter aceti</name>
    <dbReference type="NCBI Taxonomy" id="435"/>
    <lineage>
        <taxon>Bacteria</taxon>
        <taxon>Pseudomonadati</taxon>
        <taxon>Pseudomonadota</taxon>
        <taxon>Alphaproteobacteria</taxon>
        <taxon>Acetobacterales</taxon>
        <taxon>Acetobacteraceae</taxon>
        <taxon>Acetobacter</taxon>
        <taxon>Acetobacter subgen. Acetobacter</taxon>
    </lineage>
</organism>
<feature type="transmembrane region" description="Helical" evidence="1">
    <location>
        <begin position="353"/>
        <end position="380"/>
    </location>
</feature>
<feature type="transmembrane region" description="Helical" evidence="1">
    <location>
        <begin position="255"/>
        <end position="279"/>
    </location>
</feature>
<gene>
    <name evidence="2" type="ORF">AAJCM20276_11690</name>
</gene>
<feature type="transmembrane region" description="Helical" evidence="1">
    <location>
        <begin position="300"/>
        <end position="333"/>
    </location>
</feature>
<feature type="transmembrane region" description="Helical" evidence="1">
    <location>
        <begin position="87"/>
        <end position="119"/>
    </location>
</feature>